<feature type="compositionally biased region" description="Polar residues" evidence="4">
    <location>
        <begin position="199"/>
        <end position="209"/>
    </location>
</feature>
<dbReference type="InterPro" id="IPR010122">
    <property type="entry name" value="HMG_CoA_synthase_euk"/>
</dbReference>
<evidence type="ECO:0000256" key="3">
    <source>
        <dbReference type="RuleBase" id="RU364071"/>
    </source>
</evidence>
<evidence type="ECO:0000313" key="7">
    <source>
        <dbReference type="EMBL" id="KAK4504442.1"/>
    </source>
</evidence>
<dbReference type="CDD" id="cd00827">
    <property type="entry name" value="init_cond_enzymes"/>
    <property type="match status" value="1"/>
</dbReference>
<feature type="domain" description="Hydroxymethylglutaryl-coenzyme A synthase C-terminal" evidence="6">
    <location>
        <begin position="101"/>
        <end position="158"/>
    </location>
</feature>
<dbReference type="Gene3D" id="3.40.47.10">
    <property type="match status" value="1"/>
</dbReference>
<organism evidence="7 8">
    <name type="scientific">Zasmidium cellare</name>
    <name type="common">Wine cellar mold</name>
    <name type="synonym">Racodium cellare</name>
    <dbReference type="NCBI Taxonomy" id="395010"/>
    <lineage>
        <taxon>Eukaryota</taxon>
        <taxon>Fungi</taxon>
        <taxon>Dikarya</taxon>
        <taxon>Ascomycota</taxon>
        <taxon>Pezizomycotina</taxon>
        <taxon>Dothideomycetes</taxon>
        <taxon>Dothideomycetidae</taxon>
        <taxon>Mycosphaerellales</taxon>
        <taxon>Mycosphaerellaceae</taxon>
        <taxon>Zasmidium</taxon>
    </lineage>
</organism>
<feature type="domain" description="Hydroxymethylglutaryl-coenzyme A synthase C-terminal" evidence="6">
    <location>
        <begin position="209"/>
        <end position="428"/>
    </location>
</feature>
<evidence type="ECO:0000259" key="6">
    <source>
        <dbReference type="Pfam" id="PF08540"/>
    </source>
</evidence>
<feature type="domain" description="Hydroxymethylglutaryl-coenzyme A synthase N-terminal" evidence="5">
    <location>
        <begin position="2"/>
        <end position="100"/>
    </location>
</feature>
<evidence type="ECO:0000256" key="4">
    <source>
        <dbReference type="SAM" id="MobiDB-lite"/>
    </source>
</evidence>
<sequence length="428" mass="46923">MSIGRLEVGTETLLDKSKSVKTVLMQLFKGNTDIEGVDTINACYGGTNALLNAINWVESSAWDGRDAVVVAGDIAVYGQGAARPTGGAGCVAMLIGPNAPIVVEPGLRGSHMDHTYDFYKADLTSEYALVDGQYSIECYLTALDRCYQVYLGRQRRMKEGRLPASSGCSNGHRNGADANGQTNGHVDRHVNGDSKEQVSEQANGMTNGRSNDRTNDCDEKTTLDQFDFMCFHSPTTKLVMKSYGRLLYNDYVANPEGALFVDVPQELLKLSTSESLTSKVVEKTFMKLAAKRFAARVQPSTLTGTVCGNMYTASLYGSLISLLCNVTSERLQGKRIGMFSFGSGLASTMFSLRIQGSVEMMAGIINLQRRLDARRVVTPESFVNACQLREKAHLQRDFVPSGDIGSLEPQTFYLEAVDSMFRRSYRIR</sequence>
<feature type="compositionally biased region" description="Basic and acidic residues" evidence="4">
    <location>
        <begin position="185"/>
        <end position="198"/>
    </location>
</feature>
<keyword evidence="8" id="KW-1185">Reference proteome</keyword>
<dbReference type="EC" id="2.3.3.10" evidence="3"/>
<dbReference type="NCBIfam" id="TIGR01833">
    <property type="entry name" value="HMG-CoA-S_euk"/>
    <property type="match status" value="1"/>
</dbReference>
<reference evidence="7 8" key="1">
    <citation type="journal article" date="2023" name="G3 (Bethesda)">
        <title>A chromosome-level genome assembly of Zasmidium syzygii isolated from banana leaves.</title>
        <authorList>
            <person name="van Westerhoven A.C."/>
            <person name="Mehrabi R."/>
            <person name="Talebi R."/>
            <person name="Steentjes M.B.F."/>
            <person name="Corcolon B."/>
            <person name="Chong P.A."/>
            <person name="Kema G.H.J."/>
            <person name="Seidl M.F."/>
        </authorList>
    </citation>
    <scope>NUCLEOTIDE SEQUENCE [LARGE SCALE GENOMIC DNA]</scope>
    <source>
        <strain evidence="7 8">P124</strain>
    </source>
</reference>
<keyword evidence="2 3" id="KW-0808">Transferase</keyword>
<proteinExistence type="inferred from homology"/>
<comment type="catalytic activity">
    <reaction evidence="3">
        <text>acetoacetyl-CoA + acetyl-CoA + H2O = (3S)-3-hydroxy-3-methylglutaryl-CoA + CoA + H(+)</text>
        <dbReference type="Rhea" id="RHEA:10188"/>
        <dbReference type="ChEBI" id="CHEBI:15377"/>
        <dbReference type="ChEBI" id="CHEBI:15378"/>
        <dbReference type="ChEBI" id="CHEBI:43074"/>
        <dbReference type="ChEBI" id="CHEBI:57286"/>
        <dbReference type="ChEBI" id="CHEBI:57287"/>
        <dbReference type="ChEBI" id="CHEBI:57288"/>
        <dbReference type="EC" id="2.3.3.10"/>
    </reaction>
</comment>
<dbReference type="SUPFAM" id="SSF53901">
    <property type="entry name" value="Thiolase-like"/>
    <property type="match status" value="2"/>
</dbReference>
<dbReference type="InterPro" id="IPR016039">
    <property type="entry name" value="Thiolase-like"/>
</dbReference>
<dbReference type="Proteomes" id="UP001305779">
    <property type="component" value="Unassembled WGS sequence"/>
</dbReference>
<dbReference type="InterPro" id="IPR013746">
    <property type="entry name" value="HMG_CoA_synt_C_dom"/>
</dbReference>
<gene>
    <name evidence="7" type="ORF">PRZ48_005358</name>
</gene>
<dbReference type="PANTHER" id="PTHR43323">
    <property type="entry name" value="3-HYDROXY-3-METHYLGLUTARYL COENZYME A SYNTHASE"/>
    <property type="match status" value="1"/>
</dbReference>
<accession>A0ABR0ESI0</accession>
<dbReference type="Pfam" id="PF01154">
    <property type="entry name" value="HMG_CoA_synt_N"/>
    <property type="match status" value="1"/>
</dbReference>
<comment type="caution">
    <text evidence="7">The sequence shown here is derived from an EMBL/GenBank/DDBJ whole genome shotgun (WGS) entry which is preliminary data.</text>
</comment>
<evidence type="ECO:0000313" key="8">
    <source>
        <dbReference type="Proteomes" id="UP001305779"/>
    </source>
</evidence>
<evidence type="ECO:0000259" key="5">
    <source>
        <dbReference type="Pfam" id="PF01154"/>
    </source>
</evidence>
<evidence type="ECO:0000256" key="1">
    <source>
        <dbReference type="ARBA" id="ARBA00007061"/>
    </source>
</evidence>
<dbReference type="PROSITE" id="PS01226">
    <property type="entry name" value="HMG_COA_SYNTHASE"/>
    <property type="match status" value="1"/>
</dbReference>
<feature type="region of interest" description="Disordered" evidence="4">
    <location>
        <begin position="161"/>
        <end position="216"/>
    </location>
</feature>
<dbReference type="InterPro" id="IPR000590">
    <property type="entry name" value="HMG_CoA_synt_AS"/>
</dbReference>
<protein>
    <recommendedName>
        <fullName evidence="3">Hydroxymethylglutaryl-CoA synthase</fullName>
        <shortName evidence="3">HMG-CoA synthase</shortName>
        <ecNumber evidence="3">2.3.3.10</ecNumber>
    </recommendedName>
    <alternativeName>
        <fullName evidence="3">3-hydroxy-3-methylglutaryl coenzyme A synthase</fullName>
    </alternativeName>
</protein>
<name>A0ABR0ESI0_ZASCE</name>
<evidence type="ECO:0000256" key="2">
    <source>
        <dbReference type="ARBA" id="ARBA00022679"/>
    </source>
</evidence>
<dbReference type="PANTHER" id="PTHR43323:SF2">
    <property type="entry name" value="HYDROXYMETHYLGLUTARYL-COA SYNTHASE"/>
    <property type="match status" value="1"/>
</dbReference>
<dbReference type="InterPro" id="IPR013528">
    <property type="entry name" value="HMG_CoA_synth_N"/>
</dbReference>
<dbReference type="EMBL" id="JAXOVC010000003">
    <property type="protein sequence ID" value="KAK4504442.1"/>
    <property type="molecule type" value="Genomic_DNA"/>
</dbReference>
<dbReference type="Pfam" id="PF08540">
    <property type="entry name" value="HMG_CoA_synt_C"/>
    <property type="match status" value="2"/>
</dbReference>
<comment type="function">
    <text evidence="3">Catalyzes the condensation of acetyl-CoA with acetoacetyl-CoA to form HMG-CoA.</text>
</comment>
<comment type="similarity">
    <text evidence="1 3">Belongs to the thiolase-like superfamily. HMG-CoA synthase family.</text>
</comment>